<feature type="compositionally biased region" description="Basic and acidic residues" evidence="6">
    <location>
        <begin position="593"/>
        <end position="608"/>
    </location>
</feature>
<dbReference type="Pfam" id="PF10404">
    <property type="entry name" value="BHD_2"/>
    <property type="match status" value="1"/>
</dbReference>
<proteinExistence type="inferred from homology"/>
<dbReference type="InterPro" id="IPR038765">
    <property type="entry name" value="Papain-like_cys_pep_sf"/>
</dbReference>
<dbReference type="GO" id="GO:0003697">
    <property type="term" value="F:single-stranded DNA binding"/>
    <property type="evidence" value="ECO:0007669"/>
    <property type="project" value="TreeGrafter"/>
</dbReference>
<accession>A0A8K0SSM9</accession>
<dbReference type="Pfam" id="PF03835">
    <property type="entry name" value="Rad4"/>
    <property type="match status" value="1"/>
</dbReference>
<keyword evidence="3" id="KW-0227">DNA damage</keyword>
<dbReference type="OrthoDB" id="300780at2759"/>
<dbReference type="FunFam" id="3.30.70.2460:FF:000001">
    <property type="entry name" value="DNA repair protein Rad4 family"/>
    <property type="match status" value="1"/>
</dbReference>
<comment type="caution">
    <text evidence="10">The sequence shown here is derived from an EMBL/GenBank/DDBJ whole genome shotgun (WGS) entry which is preliminary data.</text>
</comment>
<evidence type="ECO:0000256" key="2">
    <source>
        <dbReference type="ARBA" id="ARBA00009525"/>
    </source>
</evidence>
<evidence type="ECO:0000259" key="7">
    <source>
        <dbReference type="SMART" id="SM01030"/>
    </source>
</evidence>
<dbReference type="Pfam" id="PF10403">
    <property type="entry name" value="BHD_1"/>
    <property type="match status" value="1"/>
</dbReference>
<dbReference type="Gene3D" id="2.20.20.110">
    <property type="entry name" value="Rad4, beta-hairpin domain BHD1"/>
    <property type="match status" value="1"/>
</dbReference>
<evidence type="ECO:0000313" key="11">
    <source>
        <dbReference type="Proteomes" id="UP000813444"/>
    </source>
</evidence>
<feature type="region of interest" description="Disordered" evidence="6">
    <location>
        <begin position="577"/>
        <end position="608"/>
    </location>
</feature>
<feature type="region of interest" description="Disordered" evidence="6">
    <location>
        <begin position="1"/>
        <end position="101"/>
    </location>
</feature>
<feature type="compositionally biased region" description="Acidic residues" evidence="6">
    <location>
        <begin position="912"/>
        <end position="924"/>
    </location>
</feature>
<keyword evidence="11" id="KW-1185">Reference proteome</keyword>
<dbReference type="InterPro" id="IPR018326">
    <property type="entry name" value="Rad4_beta-hairpin_dom1"/>
</dbReference>
<feature type="compositionally biased region" description="Basic and acidic residues" evidence="6">
    <location>
        <begin position="226"/>
        <end position="241"/>
    </location>
</feature>
<feature type="region of interest" description="Disordered" evidence="6">
    <location>
        <begin position="109"/>
        <end position="128"/>
    </location>
</feature>
<dbReference type="GO" id="GO:0005737">
    <property type="term" value="C:cytoplasm"/>
    <property type="evidence" value="ECO:0007669"/>
    <property type="project" value="TreeGrafter"/>
</dbReference>
<feature type="domain" description="Rad4 beta-hairpin" evidence="9">
    <location>
        <begin position="736"/>
        <end position="810"/>
    </location>
</feature>
<gene>
    <name evidence="10" type="ORF">B0I35DRAFT_408602</name>
</gene>
<dbReference type="Gene3D" id="3.30.70.2460">
    <property type="entry name" value="Rad4, beta-hairpin domain BHD3"/>
    <property type="match status" value="1"/>
</dbReference>
<dbReference type="InterPro" id="IPR018327">
    <property type="entry name" value="BHD_2"/>
</dbReference>
<sequence>MPPHVPRKRLRKSPPASDAKDQNALKASKSDSSASGATRRKATLYDDLDASATPQSGSILDQLQQNDSDSSLTSLSDEDFEDVPAPKRQKTQVASDDDDDDIEFEDVAAPTLPAPDAPVTSGDLELTLNRDTRMSLTNSYGDKKGATKRERMVRNATHCVHVMCLMWHNAVRNSWISDSEVQAIMLSHLPPRLWDEVERWRRNSGLEKPPASQPDTTKKGRRKGKAKDPNARESRDWGSAAERLEEGKVDMSHGDPLFRLMQSLVPWWKQRFRVRTPGLRKLGYMPLERLDRITKAYKGGADDPRIFGERIASLSDFRKCAQDCRGSRDLGAQLFTSLLRALGLEARLVANLQCLGFGWSKLEDADPETDAQAKALAEQMPDCNKGTKNPQVVQDSSLPSNQATSRPRKSATTRGNTKSVETDSLELEYKDTDDESVIELDVTPKKPQPSATKIDNDLEYPHYWTEVMSPVSKKWLPVDPIVKGFAATNRDLVESLEPRGAKADRARQVIAYIIGFSNDGTAKDVTVRYLKKQLFPGRTKGLRMPPEKVPIYNHHGKIKRYDMFDWFKSAMSGYRRGTRQHPLTEVDEEEDSTDLKPRQPEKKEVKEGEETLQYYKQSKEFVLARHLKREEALKPDASAVKIFKNKVKGNKIENEDVFLRSDVLQVKSAETWHKQGRAPIPGEQPLKRVPYRAATLNRRREILEAEAATGEKVLQGLYSFEQTEWIIPPPIQNGIIPKNEYGNIDLFVEHMCPQGAVHVPYRGAMRVCKRLQIDYAEAVVDFEFGHRMAVPVIQGVVIAEEYHDRVMEELEKDEAEKRRKEDEKRRKVALGHWRKFLMGMRIVERIRQEYGEVDESISVFAHSKGSASRLEREKDNDKDGEMAGGFLPEGYEHEEEADEPLHQTSSFFPVVDEDDADAPEDDLIMEDHQQAASKRVEAEELSRPPTPPTKTAAKRRARAGPKKPAKKRATRGRKKMVEEEDEDDMDDDAWHSSDNDE</sequence>
<comment type="subcellular location">
    <subcellularLocation>
        <location evidence="1">Nucleus</location>
    </subcellularLocation>
</comment>
<dbReference type="GO" id="GO:0006298">
    <property type="term" value="P:mismatch repair"/>
    <property type="evidence" value="ECO:0007669"/>
    <property type="project" value="TreeGrafter"/>
</dbReference>
<dbReference type="EMBL" id="JAGPNK010000006">
    <property type="protein sequence ID" value="KAH7319857.1"/>
    <property type="molecule type" value="Genomic_DNA"/>
</dbReference>
<dbReference type="SMART" id="SM01031">
    <property type="entry name" value="BHD_2"/>
    <property type="match status" value="1"/>
</dbReference>
<dbReference type="InterPro" id="IPR004583">
    <property type="entry name" value="DNA_repair_Rad4"/>
</dbReference>
<dbReference type="PANTHER" id="PTHR12135">
    <property type="entry name" value="DNA REPAIR PROTEIN XP-C / RAD4"/>
    <property type="match status" value="1"/>
</dbReference>
<evidence type="ECO:0008006" key="12">
    <source>
        <dbReference type="Google" id="ProtNLM"/>
    </source>
</evidence>
<feature type="region of interest" description="Disordered" evidence="6">
    <location>
        <begin position="380"/>
        <end position="425"/>
    </location>
</feature>
<dbReference type="GO" id="GO:0071942">
    <property type="term" value="C:XPC complex"/>
    <property type="evidence" value="ECO:0007669"/>
    <property type="project" value="TreeGrafter"/>
</dbReference>
<evidence type="ECO:0000259" key="9">
    <source>
        <dbReference type="SMART" id="SM01032"/>
    </source>
</evidence>
<feature type="compositionally biased region" description="Low complexity" evidence="6">
    <location>
        <begin position="26"/>
        <end position="35"/>
    </location>
</feature>
<feature type="compositionally biased region" description="Polar residues" evidence="6">
    <location>
        <begin position="386"/>
        <end position="405"/>
    </location>
</feature>
<dbReference type="SMART" id="SM01030">
    <property type="entry name" value="BHD_1"/>
    <property type="match status" value="1"/>
</dbReference>
<feature type="region of interest" description="Disordered" evidence="6">
    <location>
        <begin position="862"/>
        <end position="887"/>
    </location>
</feature>
<feature type="region of interest" description="Disordered" evidence="6">
    <location>
        <begin position="912"/>
        <end position="997"/>
    </location>
</feature>
<organism evidence="10 11">
    <name type="scientific">Stachybotrys elegans</name>
    <dbReference type="NCBI Taxonomy" id="80388"/>
    <lineage>
        <taxon>Eukaryota</taxon>
        <taxon>Fungi</taxon>
        <taxon>Dikarya</taxon>
        <taxon>Ascomycota</taxon>
        <taxon>Pezizomycotina</taxon>
        <taxon>Sordariomycetes</taxon>
        <taxon>Hypocreomycetidae</taxon>
        <taxon>Hypocreales</taxon>
        <taxon>Stachybotryaceae</taxon>
        <taxon>Stachybotrys</taxon>
    </lineage>
</organism>
<dbReference type="Proteomes" id="UP000813444">
    <property type="component" value="Unassembled WGS sequence"/>
</dbReference>
<dbReference type="Gene3D" id="3.90.260.10">
    <property type="entry name" value="Transglutaminase-like"/>
    <property type="match status" value="1"/>
</dbReference>
<evidence type="ECO:0000256" key="5">
    <source>
        <dbReference type="ARBA" id="ARBA00023242"/>
    </source>
</evidence>
<dbReference type="GO" id="GO:0003684">
    <property type="term" value="F:damaged DNA binding"/>
    <property type="evidence" value="ECO:0007669"/>
    <property type="project" value="InterPro"/>
</dbReference>
<reference evidence="10" key="1">
    <citation type="journal article" date="2021" name="Nat. Commun.">
        <title>Genetic determinants of endophytism in the Arabidopsis root mycobiome.</title>
        <authorList>
            <person name="Mesny F."/>
            <person name="Miyauchi S."/>
            <person name="Thiergart T."/>
            <person name="Pickel B."/>
            <person name="Atanasova L."/>
            <person name="Karlsson M."/>
            <person name="Huettel B."/>
            <person name="Barry K.W."/>
            <person name="Haridas S."/>
            <person name="Chen C."/>
            <person name="Bauer D."/>
            <person name="Andreopoulos W."/>
            <person name="Pangilinan J."/>
            <person name="LaButti K."/>
            <person name="Riley R."/>
            <person name="Lipzen A."/>
            <person name="Clum A."/>
            <person name="Drula E."/>
            <person name="Henrissat B."/>
            <person name="Kohler A."/>
            <person name="Grigoriev I.V."/>
            <person name="Martin F.M."/>
            <person name="Hacquard S."/>
        </authorList>
    </citation>
    <scope>NUCLEOTIDE SEQUENCE</scope>
    <source>
        <strain evidence="10">MPI-CAGE-CH-0235</strain>
    </source>
</reference>
<evidence type="ECO:0000256" key="4">
    <source>
        <dbReference type="ARBA" id="ARBA00023204"/>
    </source>
</evidence>
<dbReference type="GO" id="GO:0006289">
    <property type="term" value="P:nucleotide-excision repair"/>
    <property type="evidence" value="ECO:0007669"/>
    <property type="project" value="InterPro"/>
</dbReference>
<dbReference type="SMART" id="SM01032">
    <property type="entry name" value="BHD_3"/>
    <property type="match status" value="1"/>
</dbReference>
<feature type="compositionally biased region" description="Low complexity" evidence="6">
    <location>
        <begin position="58"/>
        <end position="75"/>
    </location>
</feature>
<evidence type="ECO:0000256" key="6">
    <source>
        <dbReference type="SAM" id="MobiDB-lite"/>
    </source>
</evidence>
<protein>
    <recommendedName>
        <fullName evidence="12">Rad4 beta-hairpin domain-containing protein</fullName>
    </recommendedName>
</protein>
<dbReference type="PANTHER" id="PTHR12135:SF2">
    <property type="entry name" value="DNA REPAIR PROTEIN RAD34"/>
    <property type="match status" value="1"/>
</dbReference>
<feature type="compositionally biased region" description="Basic and acidic residues" evidence="6">
    <location>
        <begin position="925"/>
        <end position="942"/>
    </location>
</feature>
<evidence type="ECO:0000256" key="3">
    <source>
        <dbReference type="ARBA" id="ARBA00022763"/>
    </source>
</evidence>
<evidence type="ECO:0000259" key="8">
    <source>
        <dbReference type="SMART" id="SM01031"/>
    </source>
</evidence>
<dbReference type="AlphaFoldDB" id="A0A8K0SSM9"/>
<keyword evidence="4" id="KW-0234">DNA repair</keyword>
<feature type="domain" description="Rad4 beta-hairpin" evidence="7">
    <location>
        <begin position="605"/>
        <end position="664"/>
    </location>
</feature>
<dbReference type="SUPFAM" id="SSF54001">
    <property type="entry name" value="Cysteine proteinases"/>
    <property type="match status" value="1"/>
</dbReference>
<feature type="compositionally biased region" description="Basic residues" evidence="6">
    <location>
        <begin position="952"/>
        <end position="974"/>
    </location>
</feature>
<dbReference type="InterPro" id="IPR042488">
    <property type="entry name" value="Rad4_BHD3_sf"/>
</dbReference>
<comment type="similarity">
    <text evidence="2">Belongs to the XPC family.</text>
</comment>
<dbReference type="InterPro" id="IPR036985">
    <property type="entry name" value="Transglutaminase-like_sf"/>
</dbReference>
<evidence type="ECO:0000256" key="1">
    <source>
        <dbReference type="ARBA" id="ARBA00004123"/>
    </source>
</evidence>
<feature type="compositionally biased region" description="Basic and acidic residues" evidence="6">
    <location>
        <begin position="988"/>
        <end position="997"/>
    </location>
</feature>
<dbReference type="InterPro" id="IPR018328">
    <property type="entry name" value="Rad4_beta-hairpin_dom3"/>
</dbReference>
<dbReference type="GO" id="GO:0000111">
    <property type="term" value="C:nucleotide-excision repair factor 2 complex"/>
    <property type="evidence" value="ECO:0007669"/>
    <property type="project" value="TreeGrafter"/>
</dbReference>
<feature type="domain" description="Rad4 beta-hairpin" evidence="8">
    <location>
        <begin position="666"/>
        <end position="729"/>
    </location>
</feature>
<keyword evidence="5" id="KW-0539">Nucleus</keyword>
<evidence type="ECO:0000313" key="10">
    <source>
        <dbReference type="EMBL" id="KAH7319857.1"/>
    </source>
</evidence>
<feature type="compositionally biased region" description="Acidic residues" evidence="6">
    <location>
        <begin position="978"/>
        <end position="987"/>
    </location>
</feature>
<dbReference type="Pfam" id="PF10405">
    <property type="entry name" value="BHD_3"/>
    <property type="match status" value="1"/>
</dbReference>
<feature type="compositionally biased region" description="Basic and acidic residues" evidence="6">
    <location>
        <begin position="869"/>
        <end position="881"/>
    </location>
</feature>
<dbReference type="InterPro" id="IPR018325">
    <property type="entry name" value="Rad4/PNGase_transGLS-fold"/>
</dbReference>
<name>A0A8K0SSM9_9HYPO</name>
<feature type="compositionally biased region" description="Basic residues" evidence="6">
    <location>
        <begin position="1"/>
        <end position="12"/>
    </location>
</feature>
<feature type="region of interest" description="Disordered" evidence="6">
    <location>
        <begin position="204"/>
        <end position="241"/>
    </location>
</feature>